<feature type="transmembrane region" description="Helical" evidence="1">
    <location>
        <begin position="86"/>
        <end position="106"/>
    </location>
</feature>
<reference evidence="3 4" key="1">
    <citation type="submission" date="2019-01" db="EMBL/GenBank/DDBJ databases">
        <title>Pseudolysobacter antarctica gen. nov., sp. nov., isolated from Fildes Peninsula, Antarctica.</title>
        <authorList>
            <person name="Wei Z."/>
            <person name="Peng F."/>
        </authorList>
    </citation>
    <scope>NUCLEOTIDE SEQUENCE [LARGE SCALE GENOMIC DNA]</scope>
    <source>
        <strain evidence="3 4">AQ6-296</strain>
    </source>
</reference>
<keyword evidence="1" id="KW-0812">Transmembrane</keyword>
<evidence type="ECO:0000256" key="1">
    <source>
        <dbReference type="SAM" id="Phobius"/>
    </source>
</evidence>
<keyword evidence="3" id="KW-0482">Metalloprotease</keyword>
<keyword evidence="4" id="KW-1185">Reference proteome</keyword>
<evidence type="ECO:0000313" key="3">
    <source>
        <dbReference type="EMBL" id="QBB71233.1"/>
    </source>
</evidence>
<keyword evidence="1" id="KW-1133">Transmembrane helix</keyword>
<feature type="transmembrane region" description="Helical" evidence="1">
    <location>
        <begin position="12"/>
        <end position="34"/>
    </location>
</feature>
<sequence length="166" mass="18026">MESLSKRPILGAITLGAFTAIATLALGLFLQYFLHRLLPERLWGTLAAREDLNQPAVLVFFTAVIFAPLFETILGQVIPIEIARRFGINRWVCVLISAAVFGGGHYLNGGLLHGLVTFFTGIMLAALYLMLRRNSPASSYVGVVTAHAVHNAILLYVLAAIFPSMA</sequence>
<name>A0A411HL58_9GAMM</name>
<feature type="transmembrane region" description="Helical" evidence="1">
    <location>
        <begin position="140"/>
        <end position="162"/>
    </location>
</feature>
<dbReference type="RefSeq" id="WP_129834036.1">
    <property type="nucleotide sequence ID" value="NZ_CP035704.1"/>
</dbReference>
<protein>
    <submittedName>
        <fullName evidence="3">CPBP family intramembrane metalloprotease</fullName>
    </submittedName>
</protein>
<dbReference type="Proteomes" id="UP000291562">
    <property type="component" value="Chromosome"/>
</dbReference>
<gene>
    <name evidence="3" type="ORF">ELE36_13195</name>
</gene>
<dbReference type="GO" id="GO:0080120">
    <property type="term" value="P:CAAX-box protein maturation"/>
    <property type="evidence" value="ECO:0007669"/>
    <property type="project" value="UniProtKB-ARBA"/>
</dbReference>
<feature type="domain" description="CAAX prenyl protease 2/Lysostaphin resistance protein A-like" evidence="2">
    <location>
        <begin position="55"/>
        <end position="153"/>
    </location>
</feature>
<dbReference type="AlphaFoldDB" id="A0A411HL58"/>
<keyword evidence="1" id="KW-0472">Membrane</keyword>
<dbReference type="GO" id="GO:0008237">
    <property type="term" value="F:metallopeptidase activity"/>
    <property type="evidence" value="ECO:0007669"/>
    <property type="project" value="UniProtKB-KW"/>
</dbReference>
<accession>A0A411HL58</accession>
<evidence type="ECO:0000313" key="4">
    <source>
        <dbReference type="Proteomes" id="UP000291562"/>
    </source>
</evidence>
<feature type="transmembrane region" description="Helical" evidence="1">
    <location>
        <begin position="112"/>
        <end position="131"/>
    </location>
</feature>
<dbReference type="Pfam" id="PF02517">
    <property type="entry name" value="Rce1-like"/>
    <property type="match status" value="1"/>
</dbReference>
<organism evidence="3 4">
    <name type="scientific">Pseudolysobacter antarcticus</name>
    <dbReference type="NCBI Taxonomy" id="2511995"/>
    <lineage>
        <taxon>Bacteria</taxon>
        <taxon>Pseudomonadati</taxon>
        <taxon>Pseudomonadota</taxon>
        <taxon>Gammaproteobacteria</taxon>
        <taxon>Lysobacterales</taxon>
        <taxon>Rhodanobacteraceae</taxon>
        <taxon>Pseudolysobacter</taxon>
    </lineage>
</organism>
<dbReference type="EMBL" id="CP035704">
    <property type="protein sequence ID" value="QBB71233.1"/>
    <property type="molecule type" value="Genomic_DNA"/>
</dbReference>
<keyword evidence="3" id="KW-0378">Hydrolase</keyword>
<dbReference type="GO" id="GO:0004175">
    <property type="term" value="F:endopeptidase activity"/>
    <property type="evidence" value="ECO:0007669"/>
    <property type="project" value="UniProtKB-ARBA"/>
</dbReference>
<proteinExistence type="predicted"/>
<dbReference type="KEGG" id="xbc:ELE36_13195"/>
<dbReference type="GO" id="GO:0006508">
    <property type="term" value="P:proteolysis"/>
    <property type="evidence" value="ECO:0007669"/>
    <property type="project" value="UniProtKB-KW"/>
</dbReference>
<dbReference type="InterPro" id="IPR003675">
    <property type="entry name" value="Rce1/LyrA-like_dom"/>
</dbReference>
<keyword evidence="3" id="KW-0645">Protease</keyword>
<feature type="transmembrane region" description="Helical" evidence="1">
    <location>
        <begin position="54"/>
        <end position="74"/>
    </location>
</feature>
<evidence type="ECO:0000259" key="2">
    <source>
        <dbReference type="Pfam" id="PF02517"/>
    </source>
</evidence>